<dbReference type="PANTHER" id="PTHR48062">
    <property type="entry name" value="RECEPTOR-LIKE PROTEIN 14"/>
    <property type="match status" value="1"/>
</dbReference>
<dbReference type="SUPFAM" id="SSF52047">
    <property type="entry name" value="RNI-like"/>
    <property type="match status" value="1"/>
</dbReference>
<dbReference type="SUPFAM" id="SSF52058">
    <property type="entry name" value="L domain-like"/>
    <property type="match status" value="2"/>
</dbReference>
<dbReference type="PRINTS" id="PR00019">
    <property type="entry name" value="LEURICHRPT"/>
</dbReference>
<evidence type="ECO:0000256" key="7">
    <source>
        <dbReference type="ARBA" id="ARBA00022737"/>
    </source>
</evidence>
<keyword evidence="16" id="KW-1185">Reference proteome</keyword>
<evidence type="ECO:0000256" key="1">
    <source>
        <dbReference type="ARBA" id="ARBA00004251"/>
    </source>
</evidence>
<keyword evidence="11" id="KW-0325">Glycoprotein</keyword>
<keyword evidence="8 12" id="KW-1133">Transmembrane helix</keyword>
<dbReference type="InterPro" id="IPR013210">
    <property type="entry name" value="LRR_N_plant-typ"/>
</dbReference>
<dbReference type="Pfam" id="PF08263">
    <property type="entry name" value="LRRNT_2"/>
    <property type="match status" value="1"/>
</dbReference>
<evidence type="ECO:0000256" key="3">
    <source>
        <dbReference type="ARBA" id="ARBA00022475"/>
    </source>
</evidence>
<dbReference type="SMART" id="SM00369">
    <property type="entry name" value="LRR_TYP"/>
    <property type="match status" value="11"/>
</dbReference>
<name>A0A9W7MPL6_HIBTR</name>
<dbReference type="InterPro" id="IPR032675">
    <property type="entry name" value="LRR_dom_sf"/>
</dbReference>
<keyword evidence="3" id="KW-1003">Cell membrane</keyword>
<dbReference type="FunFam" id="3.80.10.10:FF:000213">
    <property type="entry name" value="Tyrosine-sulfated glycopeptide receptor 1"/>
    <property type="match status" value="1"/>
</dbReference>
<dbReference type="Proteomes" id="UP001165190">
    <property type="component" value="Unassembled WGS sequence"/>
</dbReference>
<evidence type="ECO:0000256" key="2">
    <source>
        <dbReference type="ARBA" id="ARBA00009592"/>
    </source>
</evidence>
<evidence type="ECO:0000256" key="12">
    <source>
        <dbReference type="SAM" id="Phobius"/>
    </source>
</evidence>
<dbReference type="PROSITE" id="PS51450">
    <property type="entry name" value="LRR"/>
    <property type="match status" value="3"/>
</dbReference>
<dbReference type="InterPro" id="IPR051502">
    <property type="entry name" value="RLP_Defense_Trigger"/>
</dbReference>
<evidence type="ECO:0000256" key="4">
    <source>
        <dbReference type="ARBA" id="ARBA00022614"/>
    </source>
</evidence>
<feature type="signal peptide" evidence="13">
    <location>
        <begin position="1"/>
        <end position="21"/>
    </location>
</feature>
<reference evidence="15" key="1">
    <citation type="submission" date="2023-05" db="EMBL/GenBank/DDBJ databases">
        <title>Genome and transcriptome analyses reveal genes involved in the formation of fine ridges on petal epidermal cells in Hibiscus trionum.</title>
        <authorList>
            <person name="Koshimizu S."/>
            <person name="Masuda S."/>
            <person name="Ishii T."/>
            <person name="Shirasu K."/>
            <person name="Hoshino A."/>
            <person name="Arita M."/>
        </authorList>
    </citation>
    <scope>NUCLEOTIDE SEQUENCE</scope>
    <source>
        <strain evidence="15">Hamamatsu line</strain>
    </source>
</reference>
<gene>
    <name evidence="15" type="ORF">HRI_004672100</name>
</gene>
<dbReference type="InterPro" id="IPR003591">
    <property type="entry name" value="Leu-rich_rpt_typical-subtyp"/>
</dbReference>
<protein>
    <submittedName>
        <fullName evidence="15">Receptor like protein 9</fullName>
    </submittedName>
</protein>
<dbReference type="PANTHER" id="PTHR48062:SF52">
    <property type="entry name" value="RECEPTOR-LIKE PROTEIN 8-RELATED"/>
    <property type="match status" value="1"/>
</dbReference>
<evidence type="ECO:0000256" key="5">
    <source>
        <dbReference type="ARBA" id="ARBA00022692"/>
    </source>
</evidence>
<feature type="transmembrane region" description="Helical" evidence="12">
    <location>
        <begin position="958"/>
        <end position="979"/>
    </location>
</feature>
<proteinExistence type="inferred from homology"/>
<feature type="chain" id="PRO_5040887391" evidence="13">
    <location>
        <begin position="22"/>
        <end position="1015"/>
    </location>
</feature>
<evidence type="ECO:0000256" key="9">
    <source>
        <dbReference type="ARBA" id="ARBA00023136"/>
    </source>
</evidence>
<evidence type="ECO:0000256" key="8">
    <source>
        <dbReference type="ARBA" id="ARBA00022989"/>
    </source>
</evidence>
<keyword evidence="9 12" id="KW-0472">Membrane</keyword>
<dbReference type="Gene3D" id="3.80.10.10">
    <property type="entry name" value="Ribonuclease Inhibitor"/>
    <property type="match status" value="5"/>
</dbReference>
<evidence type="ECO:0000313" key="15">
    <source>
        <dbReference type="EMBL" id="GMJ10029.1"/>
    </source>
</evidence>
<sequence length="1015" mass="113607">MHSLKLIFVVNLVILLTQIAGRKACYEEDRKGLLELKSFLEIEAVNGSDHVLLPSWVDFPKSDCCGWDRVTCNSTTGRIVKLSLFNLRKFDCFTAVASDSPSWNMTLFQSFKELKTLSLANNCMRWKQKQGYLRLQQLETLDLSYNGLTSSHLHSLRKLKSLKNLILSGNFFNGSFPAPELSPFENLETLDLSRNLLRDSPTKLDSTNFSKLRAVILSGNHFSTDIMRFLGSFPLLKSVDLSMNNMEGALSNQDLVRFGRLEVLDLSHNQLEGGIPHNIGKLSSVKALYLTDNQFNGFLPVPGLCELRRLQVLDIHDNCFQGTLPPCLSNLTSLKVFDLHHNLFSGPIAPNSIPSQQFLWFIDISYNDFEGSFSLSSLFNHSKLEAVVLGSRENKLQIDNGNQAGIPLFQLKALRLSNCNMKNVPHFLLNQHSLTWVDISHSMLNGALPSWLLENNTDLKFLSLRNNSFTGKLEPLPQHPISAMVHMDVSYNYIDGHLPKDFGTILPNLEYLNLSYNFFEGELPPSIGAMRNLSMLDLSFNNLSGEVPKALVENCTDLVRLMLDNNNFHGEFFSNHFNLSNIRVLNLGNNEFTGSLITKREFYSGMIVFDVSNNNMTGKIPHGIDASVLLLQNNSFQGQIPCEAFHNAQVIDISHNFLSGPIPSCLSTDNFAQVLLLNLRNNRLSGNIPPLLSLLPSVLKFILLGHNLFSGLIPRQLCLLREISIMDLSYNSFSGSLPSCLSDVAFGNSHDFSVEFKFLTVGYSRGGDDLYLVILLHNLYDSSSFLEGVVLEGKYVYKMDFVTKNSLLSYKGEILSYMSGLDLSCNNLTGAIPESLGKLASLHALNLSHNHLTGLIPVTLSNLSQVESLDFSYNNLSGTIPSELVDLNFLAAFSVAHNNLSGRVPDKGQFATFGNSSFEGNPFLSGLPSEKNRSEVVEAPLPLDETEEKWYEVDPTSFFASFVATYCVVLLTLGAVIYINPYWRRRWSHFIQNSIYSCYYFVVDALRKLATNFNN</sequence>
<dbReference type="AlphaFoldDB" id="A0A9W7MPL6"/>
<dbReference type="FunFam" id="3.80.10.10:FF:001678">
    <property type="entry name" value="Calmodulin-binding receptor kinase CaMRLK"/>
    <property type="match status" value="1"/>
</dbReference>
<evidence type="ECO:0000256" key="13">
    <source>
        <dbReference type="SAM" id="SignalP"/>
    </source>
</evidence>
<dbReference type="Pfam" id="PF00560">
    <property type="entry name" value="LRR_1"/>
    <property type="match status" value="8"/>
</dbReference>
<dbReference type="EMBL" id="BSYR01000056">
    <property type="protein sequence ID" value="GMJ10029.1"/>
    <property type="molecule type" value="Genomic_DNA"/>
</dbReference>
<keyword evidence="6 13" id="KW-0732">Signal</keyword>
<evidence type="ECO:0000259" key="14">
    <source>
        <dbReference type="Pfam" id="PF08263"/>
    </source>
</evidence>
<comment type="subcellular location">
    <subcellularLocation>
        <location evidence="1">Cell membrane</location>
        <topology evidence="1">Single-pass type I membrane protein</topology>
    </subcellularLocation>
</comment>
<evidence type="ECO:0000313" key="16">
    <source>
        <dbReference type="Proteomes" id="UP001165190"/>
    </source>
</evidence>
<feature type="domain" description="Leucine-rich repeat-containing N-terminal plant-type" evidence="14">
    <location>
        <begin position="28"/>
        <end position="73"/>
    </location>
</feature>
<dbReference type="FunFam" id="3.80.10.10:FF:000095">
    <property type="entry name" value="LRR receptor-like serine/threonine-protein kinase GSO1"/>
    <property type="match status" value="1"/>
</dbReference>
<keyword evidence="4" id="KW-0433">Leucine-rich repeat</keyword>
<evidence type="ECO:0000256" key="6">
    <source>
        <dbReference type="ARBA" id="ARBA00022729"/>
    </source>
</evidence>
<keyword evidence="10 15" id="KW-0675">Receptor</keyword>
<evidence type="ECO:0000256" key="10">
    <source>
        <dbReference type="ARBA" id="ARBA00023170"/>
    </source>
</evidence>
<comment type="similarity">
    <text evidence="2">Belongs to the RLP family.</text>
</comment>
<dbReference type="InterPro" id="IPR001611">
    <property type="entry name" value="Leu-rich_rpt"/>
</dbReference>
<accession>A0A9W7MPL6</accession>
<keyword evidence="5 12" id="KW-0812">Transmembrane</keyword>
<dbReference type="OrthoDB" id="4691307at2759"/>
<comment type="caution">
    <text evidence="15">The sequence shown here is derived from an EMBL/GenBank/DDBJ whole genome shotgun (WGS) entry which is preliminary data.</text>
</comment>
<evidence type="ECO:0000256" key="11">
    <source>
        <dbReference type="ARBA" id="ARBA00023180"/>
    </source>
</evidence>
<organism evidence="15 16">
    <name type="scientific">Hibiscus trionum</name>
    <name type="common">Flower of an hour</name>
    <dbReference type="NCBI Taxonomy" id="183268"/>
    <lineage>
        <taxon>Eukaryota</taxon>
        <taxon>Viridiplantae</taxon>
        <taxon>Streptophyta</taxon>
        <taxon>Embryophyta</taxon>
        <taxon>Tracheophyta</taxon>
        <taxon>Spermatophyta</taxon>
        <taxon>Magnoliopsida</taxon>
        <taxon>eudicotyledons</taxon>
        <taxon>Gunneridae</taxon>
        <taxon>Pentapetalae</taxon>
        <taxon>rosids</taxon>
        <taxon>malvids</taxon>
        <taxon>Malvales</taxon>
        <taxon>Malvaceae</taxon>
        <taxon>Malvoideae</taxon>
        <taxon>Hibiscus</taxon>
    </lineage>
</organism>
<dbReference type="GO" id="GO:0005886">
    <property type="term" value="C:plasma membrane"/>
    <property type="evidence" value="ECO:0007669"/>
    <property type="project" value="UniProtKB-SubCell"/>
</dbReference>
<keyword evidence="7" id="KW-0677">Repeat</keyword>